<dbReference type="AlphaFoldDB" id="A0AAN7VIT2"/>
<reference evidence="1 2" key="1">
    <citation type="journal article" date="2024" name="Insects">
        <title>An Improved Chromosome-Level Genome Assembly of the Firefly Pyrocoelia pectoralis.</title>
        <authorList>
            <person name="Fu X."/>
            <person name="Meyer-Rochow V.B."/>
            <person name="Ballantyne L."/>
            <person name="Zhu X."/>
        </authorList>
    </citation>
    <scope>NUCLEOTIDE SEQUENCE [LARGE SCALE GENOMIC DNA]</scope>
    <source>
        <strain evidence="1">XCY_ONT2</strain>
    </source>
</reference>
<keyword evidence="2" id="KW-1185">Reference proteome</keyword>
<dbReference type="Proteomes" id="UP001329430">
    <property type="component" value="Chromosome 5"/>
</dbReference>
<protein>
    <submittedName>
        <fullName evidence="1">Uncharacterized protein</fullName>
    </submittedName>
</protein>
<comment type="caution">
    <text evidence="1">The sequence shown here is derived from an EMBL/GenBank/DDBJ whole genome shotgun (WGS) entry which is preliminary data.</text>
</comment>
<evidence type="ECO:0000313" key="1">
    <source>
        <dbReference type="EMBL" id="KAK5644269.1"/>
    </source>
</evidence>
<accession>A0AAN7VIT2</accession>
<dbReference type="EMBL" id="JAVRBK010000005">
    <property type="protein sequence ID" value="KAK5644269.1"/>
    <property type="molecule type" value="Genomic_DNA"/>
</dbReference>
<evidence type="ECO:0000313" key="2">
    <source>
        <dbReference type="Proteomes" id="UP001329430"/>
    </source>
</evidence>
<name>A0AAN7VIT2_9COLE</name>
<sequence length="226" mass="26086">MACPNDIENIRTYITKQHLQKRENFWNAYFEKYDNLIANAEAENQVSVNSVKRVKYDEDNNTIAVGNLKPRGRNLACSKHELIGYWQTKTSHHLYPNLGCNKTKNWTIEVINDVNISLKPSDHCWQEESTDALPSTFGSTTNFHLTILPVAVKSFIEEELESDISMKLFKRYCAQLENNTQDYDYWTSLVMYDLSILSEIIALDSLYEYTQSALLELIARNGNGKI</sequence>
<gene>
    <name evidence="1" type="ORF">RI129_008114</name>
</gene>
<proteinExistence type="predicted"/>
<organism evidence="1 2">
    <name type="scientific">Pyrocoelia pectoralis</name>
    <dbReference type="NCBI Taxonomy" id="417401"/>
    <lineage>
        <taxon>Eukaryota</taxon>
        <taxon>Metazoa</taxon>
        <taxon>Ecdysozoa</taxon>
        <taxon>Arthropoda</taxon>
        <taxon>Hexapoda</taxon>
        <taxon>Insecta</taxon>
        <taxon>Pterygota</taxon>
        <taxon>Neoptera</taxon>
        <taxon>Endopterygota</taxon>
        <taxon>Coleoptera</taxon>
        <taxon>Polyphaga</taxon>
        <taxon>Elateriformia</taxon>
        <taxon>Elateroidea</taxon>
        <taxon>Lampyridae</taxon>
        <taxon>Lampyrinae</taxon>
        <taxon>Pyrocoelia</taxon>
    </lineage>
</organism>